<protein>
    <submittedName>
        <fullName evidence="2">Uncharacterized protein</fullName>
    </submittedName>
</protein>
<reference evidence="2" key="1">
    <citation type="submission" date="2015-01" db="EMBL/GenBank/DDBJ databases">
        <authorList>
            <person name="Durling Mikael"/>
        </authorList>
    </citation>
    <scope>NUCLEOTIDE SEQUENCE</scope>
</reference>
<evidence type="ECO:0000313" key="2">
    <source>
        <dbReference type="EMBL" id="CEO50801.1"/>
    </source>
</evidence>
<dbReference type="Pfam" id="PF19271">
    <property type="entry name" value="Nis1"/>
    <property type="match status" value="1"/>
</dbReference>
<proteinExistence type="predicted"/>
<organism evidence="2">
    <name type="scientific">Bionectria ochroleuca</name>
    <name type="common">Gliocladium roseum</name>
    <dbReference type="NCBI Taxonomy" id="29856"/>
    <lineage>
        <taxon>Eukaryota</taxon>
        <taxon>Fungi</taxon>
        <taxon>Dikarya</taxon>
        <taxon>Ascomycota</taxon>
        <taxon>Pezizomycotina</taxon>
        <taxon>Sordariomycetes</taxon>
        <taxon>Hypocreomycetidae</taxon>
        <taxon>Hypocreales</taxon>
        <taxon>Bionectriaceae</taxon>
        <taxon>Clonostachys</taxon>
    </lineage>
</organism>
<dbReference type="InterPro" id="IPR045469">
    <property type="entry name" value="Nis1"/>
</dbReference>
<name>A0A0B7K7Y2_BIOOC</name>
<dbReference type="AlphaFoldDB" id="A0A0B7K7Y2"/>
<sequence length="143" mass="15023">MRFSLAAAAAALAATAQARISGISVPETIKPGDTVDLKIISENYIQRVDDVAIAYGYATTNAYPGTLTNLLDSFYLGPDESNLPSGQTVVKTVTFPADIAKGPGFVTAGAYSLYGASKTTTIVNYNVSITFGDETSTTYKNSF</sequence>
<gene>
    <name evidence="2" type="ORF">BN869_000006859_1</name>
    <name evidence="3" type="ORF">IM811_000273</name>
</gene>
<dbReference type="EMBL" id="CDPU01000020">
    <property type="protein sequence ID" value="CEO50801.1"/>
    <property type="molecule type" value="Genomic_DNA"/>
</dbReference>
<reference evidence="3" key="2">
    <citation type="submission" date="2020-10" db="EMBL/GenBank/DDBJ databases">
        <title>High-Quality Genome Resource of Clonostachys rosea strain S41 by Oxford Nanopore Long-Read Sequencing.</title>
        <authorList>
            <person name="Wang H."/>
        </authorList>
    </citation>
    <scope>NUCLEOTIDE SEQUENCE</scope>
    <source>
        <strain evidence="3">S41</strain>
    </source>
</reference>
<dbReference type="EMBL" id="JADCTT010000001">
    <property type="protein sequence ID" value="KAF9758579.1"/>
    <property type="molecule type" value="Genomic_DNA"/>
</dbReference>
<evidence type="ECO:0000256" key="1">
    <source>
        <dbReference type="SAM" id="SignalP"/>
    </source>
</evidence>
<feature type="signal peptide" evidence="1">
    <location>
        <begin position="1"/>
        <end position="18"/>
    </location>
</feature>
<keyword evidence="1" id="KW-0732">Signal</keyword>
<dbReference type="Proteomes" id="UP000616885">
    <property type="component" value="Unassembled WGS sequence"/>
</dbReference>
<feature type="chain" id="PRO_5044541142" evidence="1">
    <location>
        <begin position="19"/>
        <end position="143"/>
    </location>
</feature>
<accession>A0A0B7K7Y2</accession>
<evidence type="ECO:0000313" key="3">
    <source>
        <dbReference type="EMBL" id="KAF9758579.1"/>
    </source>
</evidence>